<dbReference type="WBParaSite" id="NBR_0002032401-mRNA-1">
    <property type="protein sequence ID" value="NBR_0002032401-mRNA-1"/>
    <property type="gene ID" value="NBR_0002032401"/>
</dbReference>
<dbReference type="InterPro" id="IPR041792">
    <property type="entry name" value="MPP_PAP"/>
</dbReference>
<dbReference type="Pfam" id="PF00149">
    <property type="entry name" value="Metallophos"/>
    <property type="match status" value="1"/>
</dbReference>
<dbReference type="OMA" id="WIVVYSH"/>
<sequence>MKIFLLLVLSTVSARKYLPIGRMAEWKTADPNYGPDYGQPEQVHLSLGSDFAYNMDTDDGRVGDEFFRQLEPIAAYVPYMTAVGNHESGSNFSHYANRFTMPNTDDNLFYSFDLGHAHFVIFSTEFYFSTEYGWNQIQNQWNWLIQDLTLVEKMLETPSSQEANNNRANVPWIFTFGHRPMYCSDFDGDDCTKYESIIRTGLPKTHAYGLEKLFYEYGVDVYNGTASPYLNPLAPVHIVSGSAGCRENTDTFVSNPEPWSARRSTDYGFGILRIHNATHVHFRQVAAAKDEIQDDFWIEKHPKHSYKHTHRRRPHKATYVPLDYCHNPKYCVHRSGRGDL</sequence>
<evidence type="ECO:0000259" key="3">
    <source>
        <dbReference type="Pfam" id="PF14008"/>
    </source>
</evidence>
<dbReference type="InterPro" id="IPR025733">
    <property type="entry name" value="PAPs_C"/>
</dbReference>
<dbReference type="Pfam" id="PF14008">
    <property type="entry name" value="Metallophos_C"/>
    <property type="match status" value="1"/>
</dbReference>
<evidence type="ECO:0000259" key="2">
    <source>
        <dbReference type="Pfam" id="PF00149"/>
    </source>
</evidence>
<reference evidence="6" key="1">
    <citation type="submission" date="2017-02" db="UniProtKB">
        <authorList>
            <consortium name="WormBaseParasite"/>
        </authorList>
    </citation>
    <scope>IDENTIFICATION</scope>
</reference>
<evidence type="ECO:0000256" key="1">
    <source>
        <dbReference type="ARBA" id="ARBA00023180"/>
    </source>
</evidence>
<organism evidence="6">
    <name type="scientific">Nippostrongylus brasiliensis</name>
    <name type="common">Rat hookworm</name>
    <dbReference type="NCBI Taxonomy" id="27835"/>
    <lineage>
        <taxon>Eukaryota</taxon>
        <taxon>Metazoa</taxon>
        <taxon>Ecdysozoa</taxon>
        <taxon>Nematoda</taxon>
        <taxon>Chromadorea</taxon>
        <taxon>Rhabditida</taxon>
        <taxon>Rhabditina</taxon>
        <taxon>Rhabditomorpha</taxon>
        <taxon>Strongyloidea</taxon>
        <taxon>Heligmosomidae</taxon>
        <taxon>Nippostrongylus</taxon>
    </lineage>
</organism>
<protein>
    <submittedName>
        <fullName evidence="6">Iron/zinc purple acid phosphatase-like protein (inferred by orthology to a human protein)</fullName>
    </submittedName>
</protein>
<dbReference type="AlphaFoldDB" id="A0A0N4YSV2"/>
<reference evidence="4 5" key="2">
    <citation type="submission" date="2018-11" db="EMBL/GenBank/DDBJ databases">
        <authorList>
            <consortium name="Pathogen Informatics"/>
        </authorList>
    </citation>
    <scope>NUCLEOTIDE SEQUENCE [LARGE SCALE GENOMIC DNA]</scope>
</reference>
<feature type="domain" description="Purple acid phosphatase C-terminal" evidence="3">
    <location>
        <begin position="234"/>
        <end position="294"/>
    </location>
</feature>
<dbReference type="GO" id="GO:0016787">
    <property type="term" value="F:hydrolase activity"/>
    <property type="evidence" value="ECO:0007669"/>
    <property type="project" value="InterPro"/>
</dbReference>
<feature type="domain" description="Calcineurin-like phosphoesterase" evidence="2">
    <location>
        <begin position="57"/>
        <end position="222"/>
    </location>
</feature>
<proteinExistence type="predicted"/>
<dbReference type="InterPro" id="IPR029052">
    <property type="entry name" value="Metallo-depent_PP-like"/>
</dbReference>
<dbReference type="EMBL" id="UYSL01025028">
    <property type="protein sequence ID" value="VDL84062.1"/>
    <property type="molecule type" value="Genomic_DNA"/>
</dbReference>
<evidence type="ECO:0000313" key="4">
    <source>
        <dbReference type="EMBL" id="VDL84062.1"/>
    </source>
</evidence>
<keyword evidence="5" id="KW-1185">Reference proteome</keyword>
<dbReference type="PANTHER" id="PTHR45867">
    <property type="entry name" value="PURPLE ACID PHOSPHATASE"/>
    <property type="match status" value="1"/>
</dbReference>
<dbReference type="PANTHER" id="PTHR45867:SF3">
    <property type="entry name" value="ACID PHOSPHATASE TYPE 7"/>
    <property type="match status" value="1"/>
</dbReference>
<evidence type="ECO:0000313" key="6">
    <source>
        <dbReference type="WBParaSite" id="NBR_0002032401-mRNA-1"/>
    </source>
</evidence>
<dbReference type="InterPro" id="IPR004843">
    <property type="entry name" value="Calcineurin-like_PHP"/>
</dbReference>
<name>A0A0N4YSV2_NIPBR</name>
<gene>
    <name evidence="4" type="ORF">NBR_LOCUS20325</name>
</gene>
<keyword evidence="1" id="KW-0325">Glycoprotein</keyword>
<accession>A0A0N4YSV2</accession>
<dbReference type="STRING" id="27835.A0A0N4YSV2"/>
<dbReference type="Proteomes" id="UP000271162">
    <property type="component" value="Unassembled WGS sequence"/>
</dbReference>
<dbReference type="CDD" id="cd00839">
    <property type="entry name" value="MPP_PAPs"/>
    <property type="match status" value="1"/>
</dbReference>
<dbReference type="SUPFAM" id="SSF56300">
    <property type="entry name" value="Metallo-dependent phosphatases"/>
    <property type="match status" value="1"/>
</dbReference>
<dbReference type="Gene3D" id="3.60.21.10">
    <property type="match status" value="1"/>
</dbReference>
<evidence type="ECO:0000313" key="5">
    <source>
        <dbReference type="Proteomes" id="UP000271162"/>
    </source>
</evidence>